<keyword evidence="5 9" id="KW-0064">Aspartyl protease</keyword>
<dbReference type="RefSeq" id="WP_067757684.1">
    <property type="nucleotide sequence ID" value="NZ_CP015772.1"/>
</dbReference>
<dbReference type="InterPro" id="IPR001872">
    <property type="entry name" value="Peptidase_A8"/>
</dbReference>
<evidence type="ECO:0000256" key="3">
    <source>
        <dbReference type="ARBA" id="ARBA00022670"/>
    </source>
</evidence>
<accession>A0A1A9I5X4</accession>
<keyword evidence="6 9" id="KW-0378">Hydrolase</keyword>
<feature type="signal peptide" evidence="12">
    <location>
        <begin position="1"/>
        <end position="22"/>
    </location>
</feature>
<keyword evidence="2 9" id="KW-1003">Cell membrane</keyword>
<reference evidence="13 14" key="1">
    <citation type="submission" date="2016-05" db="EMBL/GenBank/DDBJ databases">
        <title>Niabella ginsenosidivorans BS26 whole genome sequencing.</title>
        <authorList>
            <person name="Im W.T."/>
            <person name="Siddiqi M.Z."/>
        </authorList>
    </citation>
    <scope>NUCLEOTIDE SEQUENCE [LARGE SCALE GENOMIC DNA]</scope>
    <source>
        <strain evidence="13 14">BS26</strain>
    </source>
</reference>
<evidence type="ECO:0000256" key="4">
    <source>
        <dbReference type="ARBA" id="ARBA00022692"/>
    </source>
</evidence>
<keyword evidence="4 9" id="KW-0812">Transmembrane</keyword>
<keyword evidence="7 9" id="KW-1133">Transmembrane helix</keyword>
<evidence type="ECO:0000313" key="13">
    <source>
        <dbReference type="EMBL" id="ANH82110.1"/>
    </source>
</evidence>
<dbReference type="GO" id="GO:0004190">
    <property type="term" value="F:aspartic-type endopeptidase activity"/>
    <property type="evidence" value="ECO:0007669"/>
    <property type="project" value="UniProtKB-UniRule"/>
</dbReference>
<dbReference type="Proteomes" id="UP000077667">
    <property type="component" value="Chromosome"/>
</dbReference>
<dbReference type="KEGG" id="nia:A8C56_15015"/>
<evidence type="ECO:0000256" key="9">
    <source>
        <dbReference type="HAMAP-Rule" id="MF_00161"/>
    </source>
</evidence>
<sequence>MKNKTLRFILLLLIVVSSISCDQLSKQVARARLDYMQPVHVMDGFLSLIRVENTGAFLSLGHSWPMPLRIFVLVILPIASILSVTFYLFKRRKVSLLMVIAFGLIIGGGIGNLYDRVVFGHVTDFLHMDFHYFQTGVFNMADVSIMVGAFLMLLEIFLLPLIKGRPPAHKRGAA</sequence>
<comment type="subcellular location">
    <subcellularLocation>
        <location evidence="9">Cell membrane</location>
        <topology evidence="9">Multi-pass membrane protein</topology>
    </subcellularLocation>
</comment>
<comment type="pathway">
    <text evidence="9">Protein modification; lipoprotein biosynthesis (signal peptide cleavage).</text>
</comment>
<keyword evidence="3 9" id="KW-0645">Protease</keyword>
<evidence type="ECO:0000256" key="12">
    <source>
        <dbReference type="SAM" id="SignalP"/>
    </source>
</evidence>
<feature type="transmembrane region" description="Helical" evidence="9">
    <location>
        <begin position="96"/>
        <end position="114"/>
    </location>
</feature>
<evidence type="ECO:0000256" key="6">
    <source>
        <dbReference type="ARBA" id="ARBA00022801"/>
    </source>
</evidence>
<keyword evidence="12" id="KW-0732">Signal</keyword>
<dbReference type="PROSITE" id="PS51257">
    <property type="entry name" value="PROKAR_LIPOPROTEIN"/>
    <property type="match status" value="1"/>
</dbReference>
<dbReference type="PANTHER" id="PTHR33695:SF1">
    <property type="entry name" value="LIPOPROTEIN SIGNAL PEPTIDASE"/>
    <property type="match status" value="1"/>
</dbReference>
<dbReference type="GO" id="GO:0005886">
    <property type="term" value="C:plasma membrane"/>
    <property type="evidence" value="ECO:0007669"/>
    <property type="project" value="UniProtKB-SubCell"/>
</dbReference>
<dbReference type="Pfam" id="PF01252">
    <property type="entry name" value="Peptidase_A8"/>
    <property type="match status" value="1"/>
</dbReference>
<keyword evidence="8 9" id="KW-0472">Membrane</keyword>
<organism evidence="13 14">
    <name type="scientific">Niabella ginsenosidivorans</name>
    <dbReference type="NCBI Taxonomy" id="1176587"/>
    <lineage>
        <taxon>Bacteria</taxon>
        <taxon>Pseudomonadati</taxon>
        <taxon>Bacteroidota</taxon>
        <taxon>Chitinophagia</taxon>
        <taxon>Chitinophagales</taxon>
        <taxon>Chitinophagaceae</taxon>
        <taxon>Niabella</taxon>
    </lineage>
</organism>
<keyword evidence="14" id="KW-1185">Reference proteome</keyword>
<feature type="chain" id="PRO_5008389902" description="Lipoprotein signal peptidase" evidence="12">
    <location>
        <begin position="23"/>
        <end position="174"/>
    </location>
</feature>
<dbReference type="STRING" id="1176587.A8C56_15015"/>
<comment type="similarity">
    <text evidence="1 9 11">Belongs to the peptidase A8 family.</text>
</comment>
<dbReference type="EC" id="3.4.23.36" evidence="9"/>
<evidence type="ECO:0000256" key="7">
    <source>
        <dbReference type="ARBA" id="ARBA00022989"/>
    </source>
</evidence>
<dbReference type="PANTHER" id="PTHR33695">
    <property type="entry name" value="LIPOPROTEIN SIGNAL PEPTIDASE"/>
    <property type="match status" value="1"/>
</dbReference>
<comment type="caution">
    <text evidence="9">Lacks conserved residue(s) required for the propagation of feature annotation.</text>
</comment>
<feature type="active site" evidence="9">
    <location>
        <position position="142"/>
    </location>
</feature>
<proteinExistence type="inferred from homology"/>
<feature type="active site" evidence="9">
    <location>
        <position position="124"/>
    </location>
</feature>
<dbReference type="OrthoDB" id="9810259at2"/>
<dbReference type="GO" id="GO:0006508">
    <property type="term" value="P:proteolysis"/>
    <property type="evidence" value="ECO:0007669"/>
    <property type="project" value="UniProtKB-KW"/>
</dbReference>
<feature type="transmembrane region" description="Helical" evidence="9">
    <location>
        <begin position="143"/>
        <end position="162"/>
    </location>
</feature>
<evidence type="ECO:0000313" key="14">
    <source>
        <dbReference type="Proteomes" id="UP000077667"/>
    </source>
</evidence>
<dbReference type="AlphaFoldDB" id="A0A1A9I5X4"/>
<evidence type="ECO:0000256" key="2">
    <source>
        <dbReference type="ARBA" id="ARBA00022475"/>
    </source>
</evidence>
<dbReference type="NCBIfam" id="TIGR00077">
    <property type="entry name" value="lspA"/>
    <property type="match status" value="1"/>
</dbReference>
<evidence type="ECO:0000256" key="10">
    <source>
        <dbReference type="RuleBase" id="RU000594"/>
    </source>
</evidence>
<evidence type="ECO:0000256" key="1">
    <source>
        <dbReference type="ARBA" id="ARBA00006139"/>
    </source>
</evidence>
<name>A0A1A9I5X4_9BACT</name>
<dbReference type="PROSITE" id="PS00855">
    <property type="entry name" value="SPASE_II"/>
    <property type="match status" value="1"/>
</dbReference>
<dbReference type="UniPathway" id="UPA00665"/>
<dbReference type="EMBL" id="CP015772">
    <property type="protein sequence ID" value="ANH82110.1"/>
    <property type="molecule type" value="Genomic_DNA"/>
</dbReference>
<evidence type="ECO:0000256" key="5">
    <source>
        <dbReference type="ARBA" id="ARBA00022750"/>
    </source>
</evidence>
<gene>
    <name evidence="9" type="primary">lspA</name>
    <name evidence="13" type="ORF">A8C56_15015</name>
</gene>
<feature type="transmembrane region" description="Helical" evidence="9">
    <location>
        <begin position="68"/>
        <end position="89"/>
    </location>
</feature>
<protein>
    <recommendedName>
        <fullName evidence="9">Lipoprotein signal peptidase</fullName>
        <ecNumber evidence="9">3.4.23.36</ecNumber>
    </recommendedName>
    <alternativeName>
        <fullName evidence="9">Prolipoprotein signal peptidase</fullName>
    </alternativeName>
    <alternativeName>
        <fullName evidence="9">Signal peptidase II</fullName>
        <shortName evidence="9">SPase II</shortName>
    </alternativeName>
</protein>
<evidence type="ECO:0000256" key="11">
    <source>
        <dbReference type="RuleBase" id="RU004181"/>
    </source>
</evidence>
<comment type="function">
    <text evidence="9 10">This protein specifically catalyzes the removal of signal peptides from prolipoproteins.</text>
</comment>
<dbReference type="PRINTS" id="PR00781">
    <property type="entry name" value="LIPOSIGPTASE"/>
</dbReference>
<dbReference type="HAMAP" id="MF_00161">
    <property type="entry name" value="LspA"/>
    <property type="match status" value="1"/>
</dbReference>
<comment type="catalytic activity">
    <reaction evidence="9 10">
        <text>Release of signal peptides from bacterial membrane prolipoproteins. Hydrolyzes -Xaa-Yaa-Zaa-|-(S,diacylglyceryl)Cys-, in which Xaa is hydrophobic (preferably Leu), and Yaa (Ala or Ser) and Zaa (Gly or Ala) have small, neutral side chains.</text>
        <dbReference type="EC" id="3.4.23.36"/>
    </reaction>
</comment>
<evidence type="ECO:0000256" key="8">
    <source>
        <dbReference type="ARBA" id="ARBA00023136"/>
    </source>
</evidence>